<evidence type="ECO:0000256" key="2">
    <source>
        <dbReference type="ARBA" id="ARBA00023125"/>
    </source>
</evidence>
<reference evidence="5 6" key="1">
    <citation type="submission" date="2019-03" db="EMBL/GenBank/DDBJ databases">
        <title>Draft genome sequences of novel Actinobacteria.</title>
        <authorList>
            <person name="Sahin N."/>
            <person name="Ay H."/>
            <person name="Saygin H."/>
        </authorList>
    </citation>
    <scope>NUCLEOTIDE SEQUENCE [LARGE SCALE GENOMIC DNA]</scope>
    <source>
        <strain evidence="5 6">JCM 13523</strain>
    </source>
</reference>
<dbReference type="Proteomes" id="UP000295124">
    <property type="component" value="Unassembled WGS sequence"/>
</dbReference>
<feature type="domain" description="HTH araC/xylS-type" evidence="4">
    <location>
        <begin position="215"/>
        <end position="313"/>
    </location>
</feature>
<dbReference type="InterPro" id="IPR018062">
    <property type="entry name" value="HTH_AraC-typ_CS"/>
</dbReference>
<dbReference type="Gene3D" id="1.10.10.60">
    <property type="entry name" value="Homeodomain-like"/>
    <property type="match status" value="1"/>
</dbReference>
<dbReference type="AlphaFoldDB" id="A0A4R4ZCW0"/>
<evidence type="ECO:0000259" key="4">
    <source>
        <dbReference type="PROSITE" id="PS01124"/>
    </source>
</evidence>
<dbReference type="PANTHER" id="PTHR43130:SF3">
    <property type="entry name" value="HTH-TYPE TRANSCRIPTIONAL REGULATOR RV1931C"/>
    <property type="match status" value="1"/>
</dbReference>
<keyword evidence="1" id="KW-0805">Transcription regulation</keyword>
<dbReference type="CDD" id="cd03137">
    <property type="entry name" value="GATase1_AraC_1"/>
    <property type="match status" value="1"/>
</dbReference>
<gene>
    <name evidence="5" type="ORF">E1263_25700</name>
</gene>
<dbReference type="Pfam" id="PF12833">
    <property type="entry name" value="HTH_18"/>
    <property type="match status" value="1"/>
</dbReference>
<keyword evidence="6" id="KW-1185">Reference proteome</keyword>
<dbReference type="GO" id="GO:0043565">
    <property type="term" value="F:sequence-specific DNA binding"/>
    <property type="evidence" value="ECO:0007669"/>
    <property type="project" value="InterPro"/>
</dbReference>
<dbReference type="Pfam" id="PF01965">
    <property type="entry name" value="DJ-1_PfpI"/>
    <property type="match status" value="1"/>
</dbReference>
<evidence type="ECO:0000256" key="3">
    <source>
        <dbReference type="ARBA" id="ARBA00023163"/>
    </source>
</evidence>
<dbReference type="InterPro" id="IPR009057">
    <property type="entry name" value="Homeodomain-like_sf"/>
</dbReference>
<evidence type="ECO:0000313" key="5">
    <source>
        <dbReference type="EMBL" id="TDD55876.1"/>
    </source>
</evidence>
<sequence length="318" mass="35088">MLRKIAVVLLEDVSLFEFGVVSEVFGIDRTDDGVPPFEFKVCAAEPGVPMSTSSSHSAVIAPYGLEEMEDADLIAVPATTWRHAYDERTLEALRRAEARGAILLTVCSGAFVLGAAGLLDGRPCTTHWRYAQQFEEQFPLAKLDADVLFVDDGNIITSAGTAAGIDACLHLVRRELGSAVATRIARRMVVPPQRDGGQRQYVEVPVPEQSGESLQPVLDWMVENLTVEHTVPALARQAQMSERTFARRFVAETGTTPLKWVTTQRVLRARTLLEQTRMGIEQIASESGFGTAALLRHHFRRVVGVPPQDYRRTFRTTA</sequence>
<dbReference type="PROSITE" id="PS01124">
    <property type="entry name" value="HTH_ARAC_FAMILY_2"/>
    <property type="match status" value="1"/>
</dbReference>
<dbReference type="InterPro" id="IPR002818">
    <property type="entry name" value="DJ-1/PfpI"/>
</dbReference>
<proteinExistence type="predicted"/>
<dbReference type="InterPro" id="IPR018060">
    <property type="entry name" value="HTH_AraC"/>
</dbReference>
<dbReference type="OrthoDB" id="3992151at2"/>
<organism evidence="5 6">
    <name type="scientific">Kribbella antibiotica</name>
    <dbReference type="NCBI Taxonomy" id="190195"/>
    <lineage>
        <taxon>Bacteria</taxon>
        <taxon>Bacillati</taxon>
        <taxon>Actinomycetota</taxon>
        <taxon>Actinomycetes</taxon>
        <taxon>Propionibacteriales</taxon>
        <taxon>Kribbellaceae</taxon>
        <taxon>Kribbella</taxon>
    </lineage>
</organism>
<comment type="caution">
    <text evidence="5">The sequence shown here is derived from an EMBL/GenBank/DDBJ whole genome shotgun (WGS) entry which is preliminary data.</text>
</comment>
<dbReference type="GO" id="GO:0003700">
    <property type="term" value="F:DNA-binding transcription factor activity"/>
    <property type="evidence" value="ECO:0007669"/>
    <property type="project" value="InterPro"/>
</dbReference>
<evidence type="ECO:0000256" key="1">
    <source>
        <dbReference type="ARBA" id="ARBA00023015"/>
    </source>
</evidence>
<name>A0A4R4ZCW0_9ACTN</name>
<accession>A0A4R4ZCW0</accession>
<dbReference type="PROSITE" id="PS00041">
    <property type="entry name" value="HTH_ARAC_FAMILY_1"/>
    <property type="match status" value="1"/>
</dbReference>
<dbReference type="PANTHER" id="PTHR43130">
    <property type="entry name" value="ARAC-FAMILY TRANSCRIPTIONAL REGULATOR"/>
    <property type="match status" value="1"/>
</dbReference>
<dbReference type="EMBL" id="SMKX01000086">
    <property type="protein sequence ID" value="TDD55876.1"/>
    <property type="molecule type" value="Genomic_DNA"/>
</dbReference>
<keyword evidence="2" id="KW-0238">DNA-binding</keyword>
<dbReference type="SMART" id="SM00342">
    <property type="entry name" value="HTH_ARAC"/>
    <property type="match status" value="1"/>
</dbReference>
<dbReference type="InterPro" id="IPR029062">
    <property type="entry name" value="Class_I_gatase-like"/>
</dbReference>
<dbReference type="SUPFAM" id="SSF46689">
    <property type="entry name" value="Homeodomain-like"/>
    <property type="match status" value="2"/>
</dbReference>
<protein>
    <submittedName>
        <fullName evidence="5">Helix-turn-helix domain-containing protein</fullName>
    </submittedName>
</protein>
<dbReference type="RefSeq" id="WP_132171748.1">
    <property type="nucleotide sequence ID" value="NZ_SMKX01000086.1"/>
</dbReference>
<dbReference type="SUPFAM" id="SSF52317">
    <property type="entry name" value="Class I glutamine amidotransferase-like"/>
    <property type="match status" value="1"/>
</dbReference>
<keyword evidence="3" id="KW-0804">Transcription</keyword>
<dbReference type="InterPro" id="IPR052158">
    <property type="entry name" value="INH-QAR"/>
</dbReference>
<evidence type="ECO:0000313" key="6">
    <source>
        <dbReference type="Proteomes" id="UP000295124"/>
    </source>
</evidence>
<dbReference type="Gene3D" id="3.40.50.880">
    <property type="match status" value="1"/>
</dbReference>